<evidence type="ECO:0000256" key="2">
    <source>
        <dbReference type="ARBA" id="ARBA00005695"/>
    </source>
</evidence>
<dbReference type="Gene3D" id="3.90.76.10">
    <property type="entry name" value="Dipeptide-binding Protein, Domain 1"/>
    <property type="match status" value="1"/>
</dbReference>
<evidence type="ECO:0000313" key="6">
    <source>
        <dbReference type="EMBL" id="MFD2277687.1"/>
    </source>
</evidence>
<dbReference type="PANTHER" id="PTHR30290:SF10">
    <property type="entry name" value="PERIPLASMIC OLIGOPEPTIDE-BINDING PROTEIN-RELATED"/>
    <property type="match status" value="1"/>
</dbReference>
<dbReference type="InterPro" id="IPR030678">
    <property type="entry name" value="Peptide/Ni-bd"/>
</dbReference>
<comment type="caution">
    <text evidence="6">The sequence shown here is derived from an EMBL/GenBank/DDBJ whole genome shotgun (WGS) entry which is preliminary data.</text>
</comment>
<protein>
    <submittedName>
        <fullName evidence="6">Peptide ABC transporter substrate-binding protein</fullName>
    </submittedName>
</protein>
<evidence type="ECO:0000256" key="1">
    <source>
        <dbReference type="ARBA" id="ARBA00004196"/>
    </source>
</evidence>
<reference evidence="7" key="1">
    <citation type="journal article" date="2019" name="Int. J. Syst. Evol. Microbiol.">
        <title>The Global Catalogue of Microorganisms (GCM) 10K type strain sequencing project: providing services to taxonomists for standard genome sequencing and annotation.</title>
        <authorList>
            <consortium name="The Broad Institute Genomics Platform"/>
            <consortium name="The Broad Institute Genome Sequencing Center for Infectious Disease"/>
            <person name="Wu L."/>
            <person name="Ma J."/>
        </authorList>
    </citation>
    <scope>NUCLEOTIDE SEQUENCE [LARGE SCALE GENOMIC DNA]</scope>
    <source>
        <strain evidence="7">JCM 16545</strain>
    </source>
</reference>
<keyword evidence="7" id="KW-1185">Reference proteome</keyword>
<gene>
    <name evidence="6" type="ORF">ACFSQZ_14560</name>
</gene>
<dbReference type="SUPFAM" id="SSF53850">
    <property type="entry name" value="Periplasmic binding protein-like II"/>
    <property type="match status" value="1"/>
</dbReference>
<keyword evidence="4" id="KW-0732">Signal</keyword>
<proteinExistence type="inferred from homology"/>
<evidence type="ECO:0000256" key="3">
    <source>
        <dbReference type="ARBA" id="ARBA00022448"/>
    </source>
</evidence>
<dbReference type="PIRSF" id="PIRSF002741">
    <property type="entry name" value="MppA"/>
    <property type="match status" value="1"/>
</dbReference>
<accession>A0ABW5E5L0</accession>
<dbReference type="PANTHER" id="PTHR30290">
    <property type="entry name" value="PERIPLASMIC BINDING COMPONENT OF ABC TRANSPORTER"/>
    <property type="match status" value="1"/>
</dbReference>
<feature type="domain" description="Solute-binding protein family 5" evidence="5">
    <location>
        <begin position="112"/>
        <end position="489"/>
    </location>
</feature>
<keyword evidence="3" id="KW-0813">Transport</keyword>
<comment type="subcellular location">
    <subcellularLocation>
        <location evidence="1">Cell envelope</location>
    </subcellularLocation>
</comment>
<evidence type="ECO:0000256" key="4">
    <source>
        <dbReference type="ARBA" id="ARBA00022729"/>
    </source>
</evidence>
<dbReference type="Proteomes" id="UP001597297">
    <property type="component" value="Unassembled WGS sequence"/>
</dbReference>
<name>A0ABW5E5L0_9BACT</name>
<dbReference type="InterPro" id="IPR000914">
    <property type="entry name" value="SBP_5_dom"/>
</dbReference>
<sequence length="572" mass="65622">MQNQGHLWKLNLEITKEKGCKMTKLYSPYSSVMRRLTNLLILFAALLCFTSCQDETPIEKYTAQRVLVIGNSSEPQSLDPQVVTGVIESNIIRSIFEGLCVEHPSKEGVHLPGAAEKWSSNEDFTEWTFHLQPNGKWSDGHAVTTEDFLFAYQRILSPDFAAKYASMLYYIVGAEDFNKGETTDFSTVGVEALDSHTLKISLRASIPFLPDLTKHYTWYPVPKHIVLKYGEMTTPNNVWTDEGNIVGNGAFQLKTWKFNDQIFVEKNPYYWDSETVKLKGIRFLPVMNQYTEARMFFNDQLHVTYGLAPEMIEYSKTESPESLRQETYLGSSFLRLNVTSEKLKDINLRKALAYSIDSQSIIDNILKGGQTAAYGLTPPMGEYQPPKATSYNPEKAKEFLNKANIADPSKLKLVLLTTDRETSKIMAEAFQDMWKKNLGIDIEIQQREWKTYLDRMSNLDYDISTGGWIGDYPDPTTFLDMWKKGDGNNRTGWSNANYEATLHEAEKIQNPTERIRKLEQAEAIFLSEMPIIPVYWFTTNYLLHPSVKGWEPLLLNNHPYKFVELVPQQKKQ</sequence>
<dbReference type="Gene3D" id="3.40.190.10">
    <property type="entry name" value="Periplasmic binding protein-like II"/>
    <property type="match status" value="1"/>
</dbReference>
<dbReference type="EMBL" id="JBHUJC010000043">
    <property type="protein sequence ID" value="MFD2277687.1"/>
    <property type="molecule type" value="Genomic_DNA"/>
</dbReference>
<evidence type="ECO:0000259" key="5">
    <source>
        <dbReference type="Pfam" id="PF00496"/>
    </source>
</evidence>
<comment type="similarity">
    <text evidence="2">Belongs to the bacterial solute-binding protein 5 family.</text>
</comment>
<dbReference type="Pfam" id="PF00496">
    <property type="entry name" value="SBP_bac_5"/>
    <property type="match status" value="1"/>
</dbReference>
<dbReference type="CDD" id="cd08504">
    <property type="entry name" value="PBP2_OppA"/>
    <property type="match status" value="1"/>
</dbReference>
<organism evidence="6 7">
    <name type="scientific">Rubritalea spongiae</name>
    <dbReference type="NCBI Taxonomy" id="430797"/>
    <lineage>
        <taxon>Bacteria</taxon>
        <taxon>Pseudomonadati</taxon>
        <taxon>Verrucomicrobiota</taxon>
        <taxon>Verrucomicrobiia</taxon>
        <taxon>Verrucomicrobiales</taxon>
        <taxon>Rubritaleaceae</taxon>
        <taxon>Rubritalea</taxon>
    </lineage>
</organism>
<dbReference type="InterPro" id="IPR039424">
    <property type="entry name" value="SBP_5"/>
</dbReference>
<evidence type="ECO:0000313" key="7">
    <source>
        <dbReference type="Proteomes" id="UP001597297"/>
    </source>
</evidence>
<dbReference type="Gene3D" id="3.10.105.10">
    <property type="entry name" value="Dipeptide-binding Protein, Domain 3"/>
    <property type="match status" value="1"/>
</dbReference>
<dbReference type="RefSeq" id="WP_377093587.1">
    <property type="nucleotide sequence ID" value="NZ_JBHSJM010000001.1"/>
</dbReference>